<dbReference type="Proteomes" id="UP000887566">
    <property type="component" value="Unplaced"/>
</dbReference>
<keyword evidence="1" id="KW-0378">Hydrolase</keyword>
<protein>
    <submittedName>
        <fullName evidence="4">Uncharacterized protein</fullName>
    </submittedName>
</protein>
<dbReference type="PANTHER" id="PTHR11046">
    <property type="entry name" value="OLIGORIBONUCLEASE, MITOCHONDRIAL"/>
    <property type="match status" value="1"/>
</dbReference>
<evidence type="ECO:0000256" key="2">
    <source>
        <dbReference type="SAM" id="Coils"/>
    </source>
</evidence>
<evidence type="ECO:0000313" key="3">
    <source>
        <dbReference type="Proteomes" id="UP000887566"/>
    </source>
</evidence>
<dbReference type="InterPro" id="IPR022894">
    <property type="entry name" value="Oligoribonuclease"/>
</dbReference>
<accession>A0A914W638</accession>
<reference evidence="4" key="1">
    <citation type="submission" date="2022-11" db="UniProtKB">
        <authorList>
            <consortium name="WormBaseParasite"/>
        </authorList>
    </citation>
    <scope>IDENTIFICATION</scope>
</reference>
<evidence type="ECO:0000313" key="4">
    <source>
        <dbReference type="WBParaSite" id="PSAMB.scaffold334size56143.g4742.t1"/>
    </source>
</evidence>
<dbReference type="AlphaFoldDB" id="A0A914W638"/>
<keyword evidence="1" id="KW-0540">Nuclease</keyword>
<dbReference type="WBParaSite" id="PSAMB.scaffold334size56143.g4742.t1">
    <property type="protein sequence ID" value="PSAMB.scaffold334size56143.g4742.t1"/>
    <property type="gene ID" value="PSAMB.scaffold334size56143.g4742"/>
</dbReference>
<proteinExistence type="predicted"/>
<organism evidence="3 4">
    <name type="scientific">Plectus sambesii</name>
    <dbReference type="NCBI Taxonomy" id="2011161"/>
    <lineage>
        <taxon>Eukaryota</taxon>
        <taxon>Metazoa</taxon>
        <taxon>Ecdysozoa</taxon>
        <taxon>Nematoda</taxon>
        <taxon>Chromadorea</taxon>
        <taxon>Plectida</taxon>
        <taxon>Plectina</taxon>
        <taxon>Plectoidea</taxon>
        <taxon>Plectidae</taxon>
        <taxon>Plectus</taxon>
    </lineage>
</organism>
<name>A0A914W638_9BILA</name>
<evidence type="ECO:0000256" key="1">
    <source>
        <dbReference type="ARBA" id="ARBA00022722"/>
    </source>
</evidence>
<feature type="coiled-coil region" evidence="2">
    <location>
        <begin position="160"/>
        <end position="187"/>
    </location>
</feature>
<sequence>MERIVAGIKNVMSDRAATQVLGLLDKLVTGSSWRLSESNLHVLDMSSQFEALLEWLGSSTLNPAQFLKGMPPSFAVPLWEETKSVHKTNCLPESIFGLADYLFRLAPNMTMLTWEALVLLIKNKTFQWFESLTDSERAEHFATAKLHAPMLHALYLERKATLLRKDIEKLQGAREEAQRRREHALKTQSVLSKKVMVLAIWTNEHEVELGLSLLETASKKKKALETAQISKKCA</sequence>
<keyword evidence="3" id="KW-1185">Reference proteome</keyword>
<dbReference type="GO" id="GO:0000175">
    <property type="term" value="F:3'-5'-RNA exonuclease activity"/>
    <property type="evidence" value="ECO:0007669"/>
    <property type="project" value="InterPro"/>
</dbReference>
<dbReference type="PANTHER" id="PTHR11046:SF25">
    <property type="match status" value="1"/>
</dbReference>
<keyword evidence="2" id="KW-0175">Coiled coil</keyword>